<evidence type="ECO:0000256" key="3">
    <source>
        <dbReference type="ARBA" id="ARBA00023014"/>
    </source>
</evidence>
<keyword evidence="3" id="KW-0411">Iron-sulfur</keyword>
<evidence type="ECO:0000313" key="5">
    <source>
        <dbReference type="EMBL" id="MBC8544654.1"/>
    </source>
</evidence>
<feature type="domain" description="4Fe-4S ferredoxin-type" evidence="4">
    <location>
        <begin position="169"/>
        <end position="199"/>
    </location>
</feature>
<dbReference type="Proteomes" id="UP000657006">
    <property type="component" value="Unassembled WGS sequence"/>
</dbReference>
<evidence type="ECO:0000313" key="6">
    <source>
        <dbReference type="Proteomes" id="UP000657006"/>
    </source>
</evidence>
<dbReference type="PROSITE" id="PS51379">
    <property type="entry name" value="4FE4S_FER_2"/>
    <property type="match status" value="3"/>
</dbReference>
<keyword evidence="2" id="KW-0408">Iron</keyword>
<dbReference type="SUPFAM" id="SSF53920">
    <property type="entry name" value="Fe-only hydrogenase"/>
    <property type="match status" value="1"/>
</dbReference>
<evidence type="ECO:0000259" key="4">
    <source>
        <dbReference type="PROSITE" id="PS51379"/>
    </source>
</evidence>
<dbReference type="Pfam" id="PF02906">
    <property type="entry name" value="Fe_hyd_lg_C"/>
    <property type="match status" value="1"/>
</dbReference>
<dbReference type="InterPro" id="IPR004108">
    <property type="entry name" value="Fe_hydrogenase_lsu_C"/>
</dbReference>
<dbReference type="Pfam" id="PF12838">
    <property type="entry name" value="Fer4_7"/>
    <property type="match status" value="1"/>
</dbReference>
<dbReference type="RefSeq" id="WP_177713622.1">
    <property type="nucleotide sequence ID" value="NZ_JACRSQ010000027.1"/>
</dbReference>
<dbReference type="Gene3D" id="3.30.70.20">
    <property type="match status" value="2"/>
</dbReference>
<dbReference type="AlphaFoldDB" id="A0A926I1V3"/>
<reference evidence="5" key="1">
    <citation type="submission" date="2020-08" db="EMBL/GenBank/DDBJ databases">
        <title>Genome public.</title>
        <authorList>
            <person name="Liu C."/>
            <person name="Sun Q."/>
        </authorList>
    </citation>
    <scope>NUCLEOTIDE SEQUENCE</scope>
    <source>
        <strain evidence="5">NSJ-32</strain>
    </source>
</reference>
<feature type="domain" description="4Fe-4S ferredoxin-type" evidence="4">
    <location>
        <begin position="123"/>
        <end position="153"/>
    </location>
</feature>
<protein>
    <submittedName>
        <fullName evidence="5">4Fe-4S dicluster domain-containing protein</fullName>
    </submittedName>
</protein>
<sequence>MFEFNSDTRNLKYQVLLEVATLAFASQLEEKVEEIPYKIINTDVPHFRCCVYKEREIIRERTRVAMGQEPTPSCHSNNLVKVLPAACEGCPISRFHVTDNCQKCLARKCEKACPFGAITMTGRGAYIDPAKCKECGRCASACPYNAIADLIRPCKRSCPTGAISIGENHVATILEDRCIRCGACVAACPFGAIADTSWMLDVIEALRNPKKKVFAVVAPAVEGQFGTAIGFGGIRRALCDIGFDDVWEAALGADAVTTHEAAELKMNMEIGDKMTSSCCPAFVSMIQKHFPNIVDKISSTVSPMVATARYLKHCHPGCTVVFIGPCIAKKSEVFENSVEGSADLALTFEEMLAMLEAKGIDIQSYKEKDQQASVYGKGFAQAGGLTGAITKAFQEQNYPVMPTVRQCPGAEECKKALTLLNLGKLPEDFIEGMMCPQGCVSGPSGILPSKDVIRNRQKLYADLDRKDIAQNLQDHDFTGVSLER</sequence>
<feature type="domain" description="4Fe-4S ferredoxin-type" evidence="4">
    <location>
        <begin position="91"/>
        <end position="122"/>
    </location>
</feature>
<dbReference type="InterPro" id="IPR017896">
    <property type="entry name" value="4Fe4S_Fe-S-bd"/>
</dbReference>
<evidence type="ECO:0000256" key="2">
    <source>
        <dbReference type="ARBA" id="ARBA00023004"/>
    </source>
</evidence>
<keyword evidence="6" id="KW-1185">Reference proteome</keyword>
<dbReference type="PANTHER" id="PTHR11615">
    <property type="entry name" value="NITRATE, FORMATE, IRON DEHYDROGENASE"/>
    <property type="match status" value="1"/>
</dbReference>
<dbReference type="SUPFAM" id="SSF54862">
    <property type="entry name" value="4Fe-4S ferredoxins"/>
    <property type="match status" value="1"/>
</dbReference>
<dbReference type="PROSITE" id="PS00198">
    <property type="entry name" value="4FE4S_FER_1"/>
    <property type="match status" value="1"/>
</dbReference>
<dbReference type="NCBIfam" id="TIGR04105">
    <property type="entry name" value="FeFe_hydrog_B1"/>
    <property type="match status" value="1"/>
</dbReference>
<keyword evidence="1" id="KW-0479">Metal-binding</keyword>
<dbReference type="InterPro" id="IPR057431">
    <property type="entry name" value="LdpA_Fe-S-bd"/>
</dbReference>
<dbReference type="CDD" id="cd10549">
    <property type="entry name" value="MtMvhB_like"/>
    <property type="match status" value="1"/>
</dbReference>
<accession>A0A926I1V3</accession>
<dbReference type="EMBL" id="JACRSQ010000027">
    <property type="protein sequence ID" value="MBC8544654.1"/>
    <property type="molecule type" value="Genomic_DNA"/>
</dbReference>
<dbReference type="InterPro" id="IPR009016">
    <property type="entry name" value="Fe_hydrogenase"/>
</dbReference>
<dbReference type="InterPro" id="IPR027631">
    <property type="entry name" value="Mono_FeFe_hydrog"/>
</dbReference>
<dbReference type="GO" id="GO:0046872">
    <property type="term" value="F:metal ion binding"/>
    <property type="evidence" value="ECO:0007669"/>
    <property type="project" value="UniProtKB-KW"/>
</dbReference>
<gene>
    <name evidence="5" type="ORF">H8730_13990</name>
</gene>
<proteinExistence type="predicted"/>
<dbReference type="GO" id="GO:0051536">
    <property type="term" value="F:iron-sulfur cluster binding"/>
    <property type="evidence" value="ECO:0007669"/>
    <property type="project" value="UniProtKB-KW"/>
</dbReference>
<organism evidence="5 6">
    <name type="scientific">Bianquea renquensis</name>
    <dbReference type="NCBI Taxonomy" id="2763661"/>
    <lineage>
        <taxon>Bacteria</taxon>
        <taxon>Bacillati</taxon>
        <taxon>Bacillota</taxon>
        <taxon>Clostridia</taxon>
        <taxon>Eubacteriales</taxon>
        <taxon>Bianqueaceae</taxon>
        <taxon>Bianquea</taxon>
    </lineage>
</organism>
<evidence type="ECO:0000256" key="1">
    <source>
        <dbReference type="ARBA" id="ARBA00022723"/>
    </source>
</evidence>
<dbReference type="Pfam" id="PF25160">
    <property type="entry name" value="LdpA_Fe-S-bd"/>
    <property type="match status" value="1"/>
</dbReference>
<dbReference type="Gene3D" id="3.40.950.10">
    <property type="entry name" value="Fe-only Hydrogenase (Larger Subunit), Chain L, domain 3"/>
    <property type="match status" value="2"/>
</dbReference>
<dbReference type="InterPro" id="IPR050340">
    <property type="entry name" value="Cytosolic_Fe-S_CAF"/>
</dbReference>
<comment type="caution">
    <text evidence="5">The sequence shown here is derived from an EMBL/GenBank/DDBJ whole genome shotgun (WGS) entry which is preliminary data.</text>
</comment>
<name>A0A926I1V3_9FIRM</name>
<dbReference type="Gene3D" id="3.40.50.1780">
    <property type="match status" value="2"/>
</dbReference>
<dbReference type="InterPro" id="IPR017900">
    <property type="entry name" value="4Fe4S_Fe_S_CS"/>
</dbReference>